<dbReference type="OrthoDB" id="8744624at2759"/>
<organism evidence="1 2">
    <name type="scientific">Allacma fusca</name>
    <dbReference type="NCBI Taxonomy" id="39272"/>
    <lineage>
        <taxon>Eukaryota</taxon>
        <taxon>Metazoa</taxon>
        <taxon>Ecdysozoa</taxon>
        <taxon>Arthropoda</taxon>
        <taxon>Hexapoda</taxon>
        <taxon>Collembola</taxon>
        <taxon>Symphypleona</taxon>
        <taxon>Sminthuridae</taxon>
        <taxon>Allacma</taxon>
    </lineage>
</organism>
<dbReference type="Proteomes" id="UP000708208">
    <property type="component" value="Unassembled WGS sequence"/>
</dbReference>
<dbReference type="AlphaFoldDB" id="A0A8J2PBL4"/>
<protein>
    <submittedName>
        <fullName evidence="1">Uncharacterized protein</fullName>
    </submittedName>
</protein>
<feature type="non-terminal residue" evidence="1">
    <location>
        <position position="149"/>
    </location>
</feature>
<comment type="caution">
    <text evidence="1">The sequence shown here is derived from an EMBL/GenBank/DDBJ whole genome shotgun (WGS) entry which is preliminary data.</text>
</comment>
<name>A0A8J2PBL4_9HEXA</name>
<dbReference type="PANTHER" id="PTHR40240">
    <property type="entry name" value="PLEXUS, ISOFORM A"/>
    <property type="match status" value="1"/>
</dbReference>
<reference evidence="1" key="1">
    <citation type="submission" date="2021-06" db="EMBL/GenBank/DDBJ databases">
        <authorList>
            <person name="Hodson N. C."/>
            <person name="Mongue J. A."/>
            <person name="Jaron S. K."/>
        </authorList>
    </citation>
    <scope>NUCLEOTIDE SEQUENCE</scope>
</reference>
<gene>
    <name evidence="1" type="ORF">AFUS01_LOCUS26245</name>
</gene>
<dbReference type="PANTHER" id="PTHR40240:SF1">
    <property type="entry name" value="PLEXUS, ISOFORM A"/>
    <property type="match status" value="1"/>
</dbReference>
<dbReference type="EMBL" id="CAJVCH010347197">
    <property type="protein sequence ID" value="CAG7815578.1"/>
    <property type="molecule type" value="Genomic_DNA"/>
</dbReference>
<accession>A0A8J2PBL4</accession>
<keyword evidence="2" id="KW-1185">Reference proteome</keyword>
<evidence type="ECO:0000313" key="2">
    <source>
        <dbReference type="Proteomes" id="UP000708208"/>
    </source>
</evidence>
<sequence>MNLSCNKPITVCAGDTLTITCFTCGMPSSKEWAQKVRSRPTNPLKPYFPFLLQLQPPQGLNLKEDGTTYVCAFCHASLEAQWKNYERQPSDIPAVNRKYNLYKFICAVCGVETYRKRVRTLPFQGTATNFNITKCPVYRPMDPTDINAT</sequence>
<proteinExistence type="predicted"/>
<evidence type="ECO:0000313" key="1">
    <source>
        <dbReference type="EMBL" id="CAG7815578.1"/>
    </source>
</evidence>